<feature type="region of interest" description="Disordered" evidence="1">
    <location>
        <begin position="42"/>
        <end position="66"/>
    </location>
</feature>
<evidence type="ECO:0000313" key="3">
    <source>
        <dbReference type="Proteomes" id="UP000218965"/>
    </source>
</evidence>
<dbReference type="Proteomes" id="UP000218965">
    <property type="component" value="Chromosome"/>
</dbReference>
<evidence type="ECO:0000256" key="1">
    <source>
        <dbReference type="SAM" id="MobiDB-lite"/>
    </source>
</evidence>
<dbReference type="EMBL" id="AP017315">
    <property type="protein sequence ID" value="BAU32353.1"/>
    <property type="molecule type" value="Genomic_DNA"/>
</dbReference>
<sequence length="66" mass="6944">MVAAETVHDDEGGRRILRTVFDKVGVGAEHLNGSLAAWNGGEQRGVRGWGRHRGPVYGAGTAENGS</sequence>
<gene>
    <name evidence="2" type="ORF">MalAC0309_1501</name>
</gene>
<organism evidence="2 3">
    <name type="scientific">Microcella alkaliphila</name>
    <dbReference type="NCBI Taxonomy" id="279828"/>
    <lineage>
        <taxon>Bacteria</taxon>
        <taxon>Bacillati</taxon>
        <taxon>Actinomycetota</taxon>
        <taxon>Actinomycetes</taxon>
        <taxon>Micrococcales</taxon>
        <taxon>Microbacteriaceae</taxon>
        <taxon>Microcella</taxon>
    </lineage>
</organism>
<accession>A0A0U5BCH4</accession>
<dbReference type="AlphaFoldDB" id="A0A0U5BCH4"/>
<name>A0A0U5BCH4_9MICO</name>
<proteinExistence type="predicted"/>
<protein>
    <submittedName>
        <fullName evidence="2">Uncharacterized protein</fullName>
    </submittedName>
</protein>
<reference evidence="2 3" key="2">
    <citation type="submission" date="2016-01" db="EMBL/GenBank/DDBJ databases">
        <title>Microcella alkaliphila JAM AC0309 whole genome shotgun sequence.</title>
        <authorList>
            <person name="Kurata A."/>
            <person name="Hirose Y."/>
            <person name="Kishimoto N."/>
            <person name="Kobayashi T."/>
        </authorList>
    </citation>
    <scope>NUCLEOTIDE SEQUENCE [LARGE SCALE GENOMIC DNA]</scope>
    <source>
        <strain evidence="2 3">JAM AC0309</strain>
    </source>
</reference>
<reference evidence="3" key="1">
    <citation type="submission" date="2015-12" db="EMBL/GenBank/DDBJ databases">
        <authorList>
            <person name="Shamseldin A."/>
            <person name="Moawad H."/>
            <person name="Abd El-Rahim W.M."/>
            <person name="Sadowsky M.J."/>
        </authorList>
    </citation>
    <scope>NUCLEOTIDE SEQUENCE [LARGE SCALE GENOMIC DNA]</scope>
    <source>
        <strain evidence="3">JAM AC0309</strain>
    </source>
</reference>
<evidence type="ECO:0000313" key="2">
    <source>
        <dbReference type="EMBL" id="BAU32353.1"/>
    </source>
</evidence>
<dbReference type="KEGG" id="malk:MalAC0309_1501"/>